<protein>
    <submittedName>
        <fullName evidence="1">Uncharacterized protein</fullName>
    </submittedName>
</protein>
<dbReference type="Proteomes" id="UP000553632">
    <property type="component" value="Unassembled WGS sequence"/>
</dbReference>
<sequence>MIGQKPPREVTRLQLVHALGGLITPDDRTTLKDSPTALFPDESGHFVVRAATAALPPSNSPRVNFLAPLEEDCVEMVTDLAKTPDSRVLAVGQLLSGGQMAVALYNPTVPGNHPQDVFLLPKPEERKGDRVVSIALSADSRTLVLLTTTGQLYHITGKPCNSKAA</sequence>
<evidence type="ECO:0000313" key="1">
    <source>
        <dbReference type="EMBL" id="KAF4733720.1"/>
    </source>
</evidence>
<keyword evidence="2" id="KW-1185">Reference proteome</keyword>
<organism evidence="1 2">
    <name type="scientific">Perkinsus olseni</name>
    <name type="common">Perkinsus atlanticus</name>
    <dbReference type="NCBI Taxonomy" id="32597"/>
    <lineage>
        <taxon>Eukaryota</taxon>
        <taxon>Sar</taxon>
        <taxon>Alveolata</taxon>
        <taxon>Perkinsozoa</taxon>
        <taxon>Perkinsea</taxon>
        <taxon>Perkinsida</taxon>
        <taxon>Perkinsidae</taxon>
        <taxon>Perkinsus</taxon>
    </lineage>
</organism>
<evidence type="ECO:0000313" key="2">
    <source>
        <dbReference type="Proteomes" id="UP000553632"/>
    </source>
</evidence>
<dbReference type="EMBL" id="JABANO010017318">
    <property type="protein sequence ID" value="KAF4733720.1"/>
    <property type="molecule type" value="Genomic_DNA"/>
</dbReference>
<name>A0A7J6SNH8_PEROL</name>
<dbReference type="AlphaFoldDB" id="A0A7J6SNH8"/>
<proteinExistence type="predicted"/>
<gene>
    <name evidence="1" type="ORF">FOZ63_028395</name>
</gene>
<accession>A0A7J6SNH8</accession>
<reference evidence="1 2" key="1">
    <citation type="submission" date="2020-04" db="EMBL/GenBank/DDBJ databases">
        <title>Perkinsus olseni comparative genomics.</title>
        <authorList>
            <person name="Bogema D.R."/>
        </authorList>
    </citation>
    <scope>NUCLEOTIDE SEQUENCE [LARGE SCALE GENOMIC DNA]</scope>
    <source>
        <strain evidence="1 2">ATCC PRA-207</strain>
    </source>
</reference>
<comment type="caution">
    <text evidence="1">The sequence shown here is derived from an EMBL/GenBank/DDBJ whole genome shotgun (WGS) entry which is preliminary data.</text>
</comment>